<dbReference type="PANTHER" id="PTHR43179:SF7">
    <property type="entry name" value="RHAMNOSYLTRANSFERASE WBBL"/>
    <property type="match status" value="1"/>
</dbReference>
<keyword evidence="1" id="KW-0808">Transferase</keyword>
<dbReference type="CDD" id="cd04186">
    <property type="entry name" value="GT_2_like_c"/>
    <property type="match status" value="1"/>
</dbReference>
<dbReference type="InterPro" id="IPR001173">
    <property type="entry name" value="Glyco_trans_2-like"/>
</dbReference>
<evidence type="ECO:0000313" key="4">
    <source>
        <dbReference type="EMBL" id="TWA94306.1"/>
    </source>
</evidence>
<evidence type="ECO:0000259" key="2">
    <source>
        <dbReference type="Pfam" id="PF00535"/>
    </source>
</evidence>
<dbReference type="AlphaFoldDB" id="A0A560DAY3"/>
<dbReference type="Pfam" id="PF00535">
    <property type="entry name" value="Glycos_transf_2"/>
    <property type="match status" value="1"/>
</dbReference>
<comment type="caution">
    <text evidence="4">The sequence shown here is derived from an EMBL/GenBank/DDBJ whole genome shotgun (WGS) entry which is preliminary data.</text>
</comment>
<feature type="domain" description="Galactosyltransferase C-terminal" evidence="3">
    <location>
        <begin position="175"/>
        <end position="236"/>
    </location>
</feature>
<dbReference type="Gene3D" id="3.90.550.10">
    <property type="entry name" value="Spore Coat Polysaccharide Biosynthesis Protein SpsA, Chain A"/>
    <property type="match status" value="1"/>
</dbReference>
<dbReference type="Proteomes" id="UP000319949">
    <property type="component" value="Unassembled WGS sequence"/>
</dbReference>
<keyword evidence="5" id="KW-1185">Reference proteome</keyword>
<sequence length="288" mass="31917">MTEPSTLQESRPVSSSGKVQAVIVNFRTARLTIRCVKSMLEHGVVDPDGVLVVDNCSGDNSIDEVRKALPNIRTVVSDHNGGFGAGVNLGVANTTADYLLILNPDTYFEFNSVAPVVDFMEQSPETALVGLDLVNPDGSRQYSARRFYSVFDVLARRVDWIGAMVPGRTDKHLMKDAWETGKPFDAEWVMGTGFVVRRTAYEQIQGMDESYFLYMEDVDLCARLWRAGHRIKGIPGAKLVHDHQRSSAAGPLTFAGRTHIRSLLLFKSRFAVPLFRPPGVDRISKRTG</sequence>
<organism evidence="4 5">
    <name type="scientific">Bradyrhizobium stylosanthis</name>
    <dbReference type="NCBI Taxonomy" id="1803665"/>
    <lineage>
        <taxon>Bacteria</taxon>
        <taxon>Pseudomonadati</taxon>
        <taxon>Pseudomonadota</taxon>
        <taxon>Alphaproteobacteria</taxon>
        <taxon>Hyphomicrobiales</taxon>
        <taxon>Nitrobacteraceae</taxon>
        <taxon>Bradyrhizobium</taxon>
    </lineage>
</organism>
<dbReference type="InterPro" id="IPR027791">
    <property type="entry name" value="Galactosyl_T_C"/>
</dbReference>
<dbReference type="STRING" id="1803665.GCA_001641335_06389"/>
<name>A0A560DAY3_9BRAD</name>
<dbReference type="InterPro" id="IPR029044">
    <property type="entry name" value="Nucleotide-diphossugar_trans"/>
</dbReference>
<reference evidence="4 5" key="1">
    <citation type="submission" date="2019-06" db="EMBL/GenBank/DDBJ databases">
        <title>Genomic Encyclopedia of Type Strains, Phase IV (KMG-V): Genome sequencing to study the core and pangenomes of soil and plant-associated prokaryotes.</title>
        <authorList>
            <person name="Whitman W."/>
        </authorList>
    </citation>
    <scope>NUCLEOTIDE SEQUENCE [LARGE SCALE GENOMIC DNA]</scope>
    <source>
        <strain evidence="4 5">BR 510</strain>
    </source>
</reference>
<dbReference type="PANTHER" id="PTHR43179">
    <property type="entry name" value="RHAMNOSYLTRANSFERASE WBBL"/>
    <property type="match status" value="1"/>
</dbReference>
<evidence type="ECO:0000259" key="3">
    <source>
        <dbReference type="Pfam" id="PF02709"/>
    </source>
</evidence>
<proteinExistence type="predicted"/>
<feature type="domain" description="Glycosyltransferase 2-like" evidence="2">
    <location>
        <begin position="22"/>
        <end position="150"/>
    </location>
</feature>
<protein>
    <submittedName>
        <fullName evidence="4">Uncharacterized protein</fullName>
    </submittedName>
</protein>
<dbReference type="RefSeq" id="WP_210249449.1">
    <property type="nucleotide sequence ID" value="NZ_LVEM01000004.1"/>
</dbReference>
<accession>A0A560DAY3</accession>
<dbReference type="SUPFAM" id="SSF53448">
    <property type="entry name" value="Nucleotide-diphospho-sugar transferases"/>
    <property type="match status" value="1"/>
</dbReference>
<dbReference type="Pfam" id="PF02709">
    <property type="entry name" value="Glyco_transf_7C"/>
    <property type="match status" value="1"/>
</dbReference>
<dbReference type="EMBL" id="VITK01000008">
    <property type="protein sequence ID" value="TWA94306.1"/>
    <property type="molecule type" value="Genomic_DNA"/>
</dbReference>
<evidence type="ECO:0000313" key="5">
    <source>
        <dbReference type="Proteomes" id="UP000319949"/>
    </source>
</evidence>
<gene>
    <name evidence="4" type="ORF">FBZ96_10838</name>
</gene>
<evidence type="ECO:0000256" key="1">
    <source>
        <dbReference type="ARBA" id="ARBA00022679"/>
    </source>
</evidence>
<dbReference type="GO" id="GO:0016740">
    <property type="term" value="F:transferase activity"/>
    <property type="evidence" value="ECO:0007669"/>
    <property type="project" value="UniProtKB-KW"/>
</dbReference>